<name>A0A1G4BQL6_9PEZI</name>
<accession>A0A1G4BQL6</accession>
<evidence type="ECO:0000313" key="2">
    <source>
        <dbReference type="EMBL" id="OHF03742.1"/>
    </source>
</evidence>
<dbReference type="EMBL" id="MJBS01000005">
    <property type="protein sequence ID" value="OHF03742.1"/>
    <property type="molecule type" value="Genomic_DNA"/>
</dbReference>
<keyword evidence="1" id="KW-1133">Transmembrane helix</keyword>
<dbReference type="AlphaFoldDB" id="A0A1G4BQL6"/>
<dbReference type="GeneID" id="34554227"/>
<evidence type="ECO:0000256" key="1">
    <source>
        <dbReference type="SAM" id="Phobius"/>
    </source>
</evidence>
<keyword evidence="3" id="KW-1185">Reference proteome</keyword>
<dbReference type="Proteomes" id="UP000176998">
    <property type="component" value="Unassembled WGS sequence"/>
</dbReference>
<comment type="caution">
    <text evidence="2">The sequence shown here is derived from an EMBL/GenBank/DDBJ whole genome shotgun (WGS) entry which is preliminary data.</text>
</comment>
<protein>
    <submittedName>
        <fullName evidence="2">Uncharacterized protein</fullName>
    </submittedName>
</protein>
<organism evidence="2 3">
    <name type="scientific">Colletotrichum orchidophilum</name>
    <dbReference type="NCBI Taxonomy" id="1209926"/>
    <lineage>
        <taxon>Eukaryota</taxon>
        <taxon>Fungi</taxon>
        <taxon>Dikarya</taxon>
        <taxon>Ascomycota</taxon>
        <taxon>Pezizomycotina</taxon>
        <taxon>Sordariomycetes</taxon>
        <taxon>Hypocreomycetidae</taxon>
        <taxon>Glomerellales</taxon>
        <taxon>Glomerellaceae</taxon>
        <taxon>Colletotrichum</taxon>
    </lineage>
</organism>
<dbReference type="RefSeq" id="XP_022480878.1">
    <property type="nucleotide sequence ID" value="XM_022612717.1"/>
</dbReference>
<gene>
    <name evidence="2" type="ORF">CORC01_01061</name>
</gene>
<keyword evidence="1" id="KW-0472">Membrane</keyword>
<sequence length="142" mass="15863">MDQGEQPNATSRVAVPRLSARRHMPWGRAAGTEALVIPRGPLPSFRGALLKALPSSVPNWQTPEMKRSLSRRVPNNTPVLPVFPGTGIYLLELAILNFYWLPLKSPYLSFFPNYARLSSQPQFFRSAYAPASSRDIGRANRD</sequence>
<feature type="transmembrane region" description="Helical" evidence="1">
    <location>
        <begin position="79"/>
        <end position="101"/>
    </location>
</feature>
<keyword evidence="1" id="KW-0812">Transmembrane</keyword>
<evidence type="ECO:0000313" key="3">
    <source>
        <dbReference type="Proteomes" id="UP000176998"/>
    </source>
</evidence>
<reference evidence="2 3" key="1">
    <citation type="submission" date="2016-09" db="EMBL/GenBank/DDBJ databases">
        <authorList>
            <person name="Capua I."/>
            <person name="De Benedictis P."/>
            <person name="Joannis T."/>
            <person name="Lombin L.H."/>
            <person name="Cattoli G."/>
        </authorList>
    </citation>
    <scope>NUCLEOTIDE SEQUENCE [LARGE SCALE GENOMIC DNA]</scope>
    <source>
        <strain evidence="2 3">IMI 309357</strain>
    </source>
</reference>
<proteinExistence type="predicted"/>